<feature type="region of interest" description="Disordered" evidence="1">
    <location>
        <begin position="1"/>
        <end position="23"/>
    </location>
</feature>
<dbReference type="PANTHER" id="PTHR37535:SF3">
    <property type="entry name" value="FLUG DOMAIN-CONTAINING PROTEIN"/>
    <property type="match status" value="1"/>
</dbReference>
<dbReference type="InterPro" id="IPR021842">
    <property type="entry name" value="DUF3435"/>
</dbReference>
<dbReference type="PANTHER" id="PTHR37535">
    <property type="entry name" value="FLUG DOMAIN PROTEIN"/>
    <property type="match status" value="1"/>
</dbReference>
<evidence type="ECO:0000256" key="1">
    <source>
        <dbReference type="SAM" id="MobiDB-lite"/>
    </source>
</evidence>
<evidence type="ECO:0000313" key="3">
    <source>
        <dbReference type="Proteomes" id="UP001600888"/>
    </source>
</evidence>
<organism evidence="2 3">
    <name type="scientific">Diaporthe vaccinii</name>
    <dbReference type="NCBI Taxonomy" id="105482"/>
    <lineage>
        <taxon>Eukaryota</taxon>
        <taxon>Fungi</taxon>
        <taxon>Dikarya</taxon>
        <taxon>Ascomycota</taxon>
        <taxon>Pezizomycotina</taxon>
        <taxon>Sordariomycetes</taxon>
        <taxon>Sordariomycetidae</taxon>
        <taxon>Diaporthales</taxon>
        <taxon>Diaporthaceae</taxon>
        <taxon>Diaporthe</taxon>
        <taxon>Diaporthe eres species complex</taxon>
    </lineage>
</organism>
<dbReference type="EMBL" id="JBAWTH010000199">
    <property type="protein sequence ID" value="KAL2273120.1"/>
    <property type="molecule type" value="Genomic_DNA"/>
</dbReference>
<evidence type="ECO:0000313" key="2">
    <source>
        <dbReference type="EMBL" id="KAL2273121.1"/>
    </source>
</evidence>
<accession>A0ABR4DRU4</accession>
<dbReference type="Pfam" id="PF11917">
    <property type="entry name" value="DUF3435"/>
    <property type="match status" value="1"/>
</dbReference>
<dbReference type="Proteomes" id="UP001600888">
    <property type="component" value="Unassembled WGS sequence"/>
</dbReference>
<dbReference type="EMBL" id="JBAWTH010000199">
    <property type="protein sequence ID" value="KAL2273121.1"/>
    <property type="molecule type" value="Genomic_DNA"/>
</dbReference>
<proteinExistence type="predicted"/>
<feature type="region of interest" description="Disordered" evidence="1">
    <location>
        <begin position="481"/>
        <end position="500"/>
    </location>
</feature>
<evidence type="ECO:0008006" key="4">
    <source>
        <dbReference type="Google" id="ProtNLM"/>
    </source>
</evidence>
<reference evidence="2 3" key="1">
    <citation type="submission" date="2024-03" db="EMBL/GenBank/DDBJ databases">
        <title>A high-quality draft genome sequence of Diaporthe vaccinii, a causative agent of upright dieback and viscid rot disease in cranberry plants.</title>
        <authorList>
            <person name="Sarrasin M."/>
            <person name="Lang B.F."/>
            <person name="Burger G."/>
        </authorList>
    </citation>
    <scope>NUCLEOTIDE SEQUENCE [LARGE SCALE GENOMIC DNA]</scope>
    <source>
        <strain evidence="2 3">IS7</strain>
    </source>
</reference>
<comment type="caution">
    <text evidence="2">The sequence shown here is derived from an EMBL/GenBank/DDBJ whole genome shotgun (WGS) entry which is preliminary data.</text>
</comment>
<name>A0ABR4DRU4_9PEZI</name>
<keyword evidence="3" id="KW-1185">Reference proteome</keyword>
<sequence>MPPRKTAKDFFSKGRERGSDRCQKGIDGSVILKRTTPKVERDYQRMLDLWKQFAQDHAEDNPDPFDLKSLKDFVKEIAFSIDGAGDDPNPAGSTVLVYWKQFMAGWRRVHDAIPPNVTLSVTNFIKYELPEVLKEESSIRMVHNKRQRRFGTKNHFVQLGQQLWGNDWVEYGRPATRVHDWAILMANVCSSSRIGEYIESSCRANSGRGLYYKNVEFGVFRNEDGNAEFAVQITRDAKGMTYEPDKRPQHVIYEGLAAMPLLCNGMLPILAIAIAAKAFRDCDTIEDLLALEPVEGAMLHLQWKDSVLEQPFFKTLSSRRAQGKIETAGALSKRLRALGLRAGYINPPTIHDFRAEGLYWIDQFYSIAQRMKHAGHKDSRTYNVNYQPNNSGTDGQGSYFGGEVRTVVNDLFRGTTVSHNPQLSQCLPAEMEEALVNSTEYVAVQTELAALRGLKDPAAAKRRTKLYGVRKALRDQELRKWQKSQPNCLPKSGKESMPPPSYHRDIFNRVRFLMPQRDRLASTLLETHTLRSPTGLEALRDMVALCEADAEVVVRPGLEPSKCQCADATRRRKLPRCGESGINSQNIRTYDWKHVYQCFKEAHSGFTEFCFLCSLWVHGEAKWAEHCSEHLACPEQLPAQCDPLMYGGVLATAGYCIFCIAEASLPPEERLHQFQDKRAWQQHVYGHYSEYVQTIGNEKLMRCPHPGICYDTAFDSVQQFKFHVLDCHCRDLIDLEGLNMVESSSKPEDVEFTPPCKRNRKSKAEAAAQELKVKRGFSFVDETVGLVRHYGPGDMLTASPFEDPVYPTTPYSSSYFDVGDALSSIYPSP</sequence>
<gene>
    <name evidence="2" type="ORF">FJTKL_04930</name>
</gene>
<protein>
    <recommendedName>
        <fullName evidence="4">C2H2-type domain-containing protein</fullName>
    </recommendedName>
</protein>